<evidence type="ECO:0000313" key="3">
    <source>
        <dbReference type="Proteomes" id="UP000275652"/>
    </source>
</evidence>
<comment type="caution">
    <text evidence="2">The sequence shown here is derived from an EMBL/GenBank/DDBJ whole genome shotgun (WGS) entry which is preliminary data.</text>
</comment>
<evidence type="ECO:0000256" key="1">
    <source>
        <dbReference type="SAM" id="MobiDB-lite"/>
    </source>
</evidence>
<organism evidence="2 3">
    <name type="scientific">Aphanomyces astaci</name>
    <name type="common">Crayfish plague agent</name>
    <dbReference type="NCBI Taxonomy" id="112090"/>
    <lineage>
        <taxon>Eukaryota</taxon>
        <taxon>Sar</taxon>
        <taxon>Stramenopiles</taxon>
        <taxon>Oomycota</taxon>
        <taxon>Saprolegniomycetes</taxon>
        <taxon>Saprolegniales</taxon>
        <taxon>Verrucalvaceae</taxon>
        <taxon>Aphanomyces</taxon>
    </lineage>
</organism>
<feature type="compositionally biased region" description="Low complexity" evidence="1">
    <location>
        <begin position="229"/>
        <end position="245"/>
    </location>
</feature>
<feature type="compositionally biased region" description="Acidic residues" evidence="1">
    <location>
        <begin position="246"/>
        <end position="261"/>
    </location>
</feature>
<proteinExistence type="predicted"/>
<evidence type="ECO:0000313" key="2">
    <source>
        <dbReference type="EMBL" id="RLO06483.1"/>
    </source>
</evidence>
<gene>
    <name evidence="2" type="ORF">DYB28_015197</name>
</gene>
<sequence length="275" mass="29591">MLLAMGCMQLARVSFHRFDEFKAAMRELHERERLERWTVDVGRIELCNDETLLEYIVAFVWTLVGQGSGRHGQLPLTAGRLANSLSNFAGVRRQKHGRLDARSVARIAARVIGPTCTANCRPVAVHRDPAIALAWAVEIARTIGSARALTPSGASEDVGGGAGARGAGDAKRVFGAPCERLVERMGFADGEFLDVGARRCAGARNGAADESVRGVQSAVGTATEWSIDRGGAASSRRMSRTATAGESEEEEKSEAAEEEEPPRDPKDRLPSLHRS</sequence>
<name>A0A9X8DZ14_APHAT</name>
<accession>A0A9X8DZ14</accession>
<feature type="region of interest" description="Disordered" evidence="1">
    <location>
        <begin position="150"/>
        <end position="169"/>
    </location>
</feature>
<dbReference type="EMBL" id="QUTI01025006">
    <property type="protein sequence ID" value="RLO06483.1"/>
    <property type="molecule type" value="Genomic_DNA"/>
</dbReference>
<dbReference type="Proteomes" id="UP000275652">
    <property type="component" value="Unassembled WGS sequence"/>
</dbReference>
<reference evidence="2 3" key="1">
    <citation type="journal article" date="2018" name="J. Invertebr. Pathol.">
        <title>New genotyping method for the causative agent of crayfish plague (Aphanomyces astaci) based on whole genome data.</title>
        <authorList>
            <person name="Minardi D."/>
            <person name="Studholme D.J."/>
            <person name="van der Giezen M."/>
            <person name="Pretto T."/>
            <person name="Oidtmann B."/>
        </authorList>
    </citation>
    <scope>NUCLEOTIDE SEQUENCE [LARGE SCALE GENOMIC DNA]</scope>
    <source>
        <strain evidence="2 3">KB13</strain>
    </source>
</reference>
<feature type="compositionally biased region" description="Basic and acidic residues" evidence="1">
    <location>
        <begin position="262"/>
        <end position="275"/>
    </location>
</feature>
<protein>
    <submittedName>
        <fullName evidence="2">Uncharacterized protein</fullName>
    </submittedName>
</protein>
<feature type="region of interest" description="Disordered" evidence="1">
    <location>
        <begin position="226"/>
        <end position="275"/>
    </location>
</feature>
<dbReference type="AlphaFoldDB" id="A0A9X8DZ14"/>